<accession>A0A8H6IG30</accession>
<dbReference type="Proteomes" id="UP000521943">
    <property type="component" value="Unassembled WGS sequence"/>
</dbReference>
<evidence type="ECO:0000313" key="3">
    <source>
        <dbReference type="Proteomes" id="UP000521943"/>
    </source>
</evidence>
<dbReference type="AlphaFoldDB" id="A0A8H6IG30"/>
<comment type="caution">
    <text evidence="2">The sequence shown here is derived from an EMBL/GenBank/DDBJ whole genome shotgun (WGS) entry which is preliminary data.</text>
</comment>
<proteinExistence type="predicted"/>
<reference evidence="2 3" key="1">
    <citation type="submission" date="2020-07" db="EMBL/GenBank/DDBJ databases">
        <title>Comparative genomics of pyrophilous fungi reveals a link between fire events and developmental genes.</title>
        <authorList>
            <consortium name="DOE Joint Genome Institute"/>
            <person name="Steindorff A.S."/>
            <person name="Carver A."/>
            <person name="Calhoun S."/>
            <person name="Stillman K."/>
            <person name="Liu H."/>
            <person name="Lipzen A."/>
            <person name="Pangilinan J."/>
            <person name="Labutti K."/>
            <person name="Bruns T.D."/>
            <person name="Grigoriev I.V."/>
        </authorList>
    </citation>
    <scope>NUCLEOTIDE SEQUENCE [LARGE SCALE GENOMIC DNA]</scope>
    <source>
        <strain evidence="2 3">CBS 144469</strain>
    </source>
</reference>
<dbReference type="EMBL" id="JACGCI010000005">
    <property type="protein sequence ID" value="KAF6763527.1"/>
    <property type="molecule type" value="Genomic_DNA"/>
</dbReference>
<keyword evidence="3" id="KW-1185">Reference proteome</keyword>
<evidence type="ECO:0000313" key="2">
    <source>
        <dbReference type="EMBL" id="KAF6763527.1"/>
    </source>
</evidence>
<gene>
    <name evidence="2" type="ORF">DFP72DRAFT_477785</name>
</gene>
<protein>
    <submittedName>
        <fullName evidence="2">Uncharacterized protein</fullName>
    </submittedName>
</protein>
<feature type="region of interest" description="Disordered" evidence="1">
    <location>
        <begin position="15"/>
        <end position="48"/>
    </location>
</feature>
<name>A0A8H6IG30_9AGAR</name>
<evidence type="ECO:0000256" key="1">
    <source>
        <dbReference type="SAM" id="MobiDB-lite"/>
    </source>
</evidence>
<organism evidence="2 3">
    <name type="scientific">Ephemerocybe angulata</name>
    <dbReference type="NCBI Taxonomy" id="980116"/>
    <lineage>
        <taxon>Eukaryota</taxon>
        <taxon>Fungi</taxon>
        <taxon>Dikarya</taxon>
        <taxon>Basidiomycota</taxon>
        <taxon>Agaricomycotina</taxon>
        <taxon>Agaricomycetes</taxon>
        <taxon>Agaricomycetidae</taxon>
        <taxon>Agaricales</taxon>
        <taxon>Agaricineae</taxon>
        <taxon>Psathyrellaceae</taxon>
        <taxon>Ephemerocybe</taxon>
    </lineage>
</organism>
<sequence>MLRELHRTRIATRRTFSESTRHRHLLSSPIGPPTVHRRSKEGTAMSCAPSQCSPHDDLSYHRPSHSSFSDTPECSLETTTATYRLLRKASPREWMVNGRAGYRPIGAVPLRTRILGLSYPSRAPGAFCMCPVMSLPCFPSTSPGDSPFSCSASSLCYMDHLWIVVDVLEGGSLHDVDCDGKVVEKGNPSEGLFEALRRAAKARWRSGVGEEAVCTVRRDR</sequence>